<sequence length="133" mass="13499">MRLLAGAVEPGAGAITRAGTVGWMRQEVRLEVRQPGGSIAQALGIAGGLACIGRLLRGEGSAEDASAADWSLEDRLTDALTRAGLAGIAPRTLLARSAAGSAHVWPLPACSRKRPISCCSTSPPTTSTPAGAR</sequence>
<dbReference type="KEGG" id="pphr:APZ00_11050"/>
<dbReference type="STRING" id="121719.APZ00_11050"/>
<dbReference type="Proteomes" id="UP000064921">
    <property type="component" value="Chromosome"/>
</dbReference>
<name>A0A0U3P3X6_9HYPH</name>
<dbReference type="AlphaFoldDB" id="A0A0U3P3X6"/>
<gene>
    <name evidence="1" type="ORF">APZ00_11050</name>
</gene>
<evidence type="ECO:0000313" key="1">
    <source>
        <dbReference type="EMBL" id="ALV27538.1"/>
    </source>
</evidence>
<proteinExistence type="predicted"/>
<keyword evidence="2" id="KW-1185">Reference proteome</keyword>
<accession>A0A0U3P3X6</accession>
<dbReference type="EMBL" id="CP013068">
    <property type="protein sequence ID" value="ALV27538.1"/>
    <property type="molecule type" value="Genomic_DNA"/>
</dbReference>
<reference evidence="1 2" key="1">
    <citation type="submission" date="2015-10" db="EMBL/GenBank/DDBJ databases">
        <title>The world's first case of liver abscess caused by Pannonibacter phragmitetus.</title>
        <authorList>
            <person name="Ming D."/>
            <person name="Wang M."/>
            <person name="Zhou Y."/>
            <person name="Jiang T."/>
            <person name="Hu S."/>
        </authorList>
    </citation>
    <scope>NUCLEOTIDE SEQUENCE [LARGE SCALE GENOMIC DNA]</scope>
    <source>
        <strain evidence="1 2">31801</strain>
    </source>
</reference>
<protein>
    <submittedName>
        <fullName evidence="1">Uncharacterized protein</fullName>
    </submittedName>
</protein>
<evidence type="ECO:0000313" key="2">
    <source>
        <dbReference type="Proteomes" id="UP000064921"/>
    </source>
</evidence>
<organism evidence="1 2">
    <name type="scientific">Pannonibacter phragmitetus</name>
    <dbReference type="NCBI Taxonomy" id="121719"/>
    <lineage>
        <taxon>Bacteria</taxon>
        <taxon>Pseudomonadati</taxon>
        <taxon>Pseudomonadota</taxon>
        <taxon>Alphaproteobacteria</taxon>
        <taxon>Hyphomicrobiales</taxon>
        <taxon>Stappiaceae</taxon>
        <taxon>Pannonibacter</taxon>
    </lineage>
</organism>